<evidence type="ECO:0000313" key="3">
    <source>
        <dbReference type="Proteomes" id="UP000095751"/>
    </source>
</evidence>
<proteinExistence type="predicted"/>
<reference evidence="2 3" key="1">
    <citation type="submission" date="2016-09" db="EMBL/GenBank/DDBJ databases">
        <title>Extensive genetic diversity and differential bi-allelic expression allows diatom success in the polar Southern Ocean.</title>
        <authorList>
            <consortium name="DOE Joint Genome Institute"/>
            <person name="Mock T."/>
            <person name="Otillar R.P."/>
            <person name="Strauss J."/>
            <person name="Dupont C."/>
            <person name="Frickenhaus S."/>
            <person name="Maumus F."/>
            <person name="Mcmullan M."/>
            <person name="Sanges R."/>
            <person name="Schmutz J."/>
            <person name="Toseland A."/>
            <person name="Valas R."/>
            <person name="Veluchamy A."/>
            <person name="Ward B.J."/>
            <person name="Allen A."/>
            <person name="Barry K."/>
            <person name="Falciatore A."/>
            <person name="Ferrante M."/>
            <person name="Fortunato A.E."/>
            <person name="Gloeckner G."/>
            <person name="Gruber A."/>
            <person name="Hipkin R."/>
            <person name="Janech M."/>
            <person name="Kroth P."/>
            <person name="Leese F."/>
            <person name="Lindquist E."/>
            <person name="Lyon B.R."/>
            <person name="Martin J."/>
            <person name="Mayer C."/>
            <person name="Parker M."/>
            <person name="Quesneville H."/>
            <person name="Raymond J."/>
            <person name="Uhlig C."/>
            <person name="Valentin K.U."/>
            <person name="Worden A.Z."/>
            <person name="Armbrust E.V."/>
            <person name="Bowler C."/>
            <person name="Green B."/>
            <person name="Moulton V."/>
            <person name="Van Oosterhout C."/>
            <person name="Grigoriev I."/>
        </authorList>
    </citation>
    <scope>NUCLEOTIDE SEQUENCE [LARGE SCALE GENOMIC DNA]</scope>
    <source>
        <strain evidence="2 3">CCMP1102</strain>
    </source>
</reference>
<dbReference type="Gene3D" id="1.10.150.80">
    <property type="entry name" value="HRDC domain"/>
    <property type="match status" value="1"/>
</dbReference>
<gene>
    <name evidence="2" type="ORF">FRACYDRAFT_231164</name>
</gene>
<keyword evidence="3" id="KW-1185">Reference proteome</keyword>
<dbReference type="InterPro" id="IPR044876">
    <property type="entry name" value="HRDC_dom_sf"/>
</dbReference>
<dbReference type="AlphaFoldDB" id="A0A1E7EJM0"/>
<dbReference type="EMBL" id="KV784429">
    <property type="protein sequence ID" value="OEU06106.1"/>
    <property type="molecule type" value="Genomic_DNA"/>
</dbReference>
<accession>A0A1E7EJM0</accession>
<dbReference type="OrthoDB" id="45803at2759"/>
<organism evidence="2 3">
    <name type="scientific">Fragilariopsis cylindrus CCMP1102</name>
    <dbReference type="NCBI Taxonomy" id="635003"/>
    <lineage>
        <taxon>Eukaryota</taxon>
        <taxon>Sar</taxon>
        <taxon>Stramenopiles</taxon>
        <taxon>Ochrophyta</taxon>
        <taxon>Bacillariophyta</taxon>
        <taxon>Bacillariophyceae</taxon>
        <taxon>Bacillariophycidae</taxon>
        <taxon>Bacillariales</taxon>
        <taxon>Bacillariaceae</taxon>
        <taxon>Fragilariopsis</taxon>
    </lineage>
</organism>
<feature type="region of interest" description="Disordered" evidence="1">
    <location>
        <begin position="40"/>
        <end position="131"/>
    </location>
</feature>
<dbReference type="Proteomes" id="UP000095751">
    <property type="component" value="Unassembled WGS sequence"/>
</dbReference>
<evidence type="ECO:0000256" key="1">
    <source>
        <dbReference type="SAM" id="MobiDB-lite"/>
    </source>
</evidence>
<name>A0A1E7EJM0_9STRA</name>
<dbReference type="InParanoid" id="A0A1E7EJM0"/>
<protein>
    <submittedName>
        <fullName evidence="2">Uncharacterized protein</fullName>
    </submittedName>
</protein>
<dbReference type="KEGG" id="fcy:FRACYDRAFT_231164"/>
<evidence type="ECO:0000313" key="2">
    <source>
        <dbReference type="EMBL" id="OEU06106.1"/>
    </source>
</evidence>
<sequence>MKSTKDSNIPTQQTSDLSAYELLRLEKIRRNEARLEALGLGGSSFFGSSISGGAKNSDKVSSTKKKRRSSANNHRTDRRRQQQRPKTLPTRSSKRLKGQKAPKVDENTINFCDDDNDNDGHANDAVDDEEEKKNVPHVICYTHLPKDPDQLDDDEFQVYANLRSWRLRRKNELEVEPYKICQNRTLCELIRRVRNDCLWGASSSSASNNNNDTTNERNEEDVANELVDCWGLGPSKVAAGGFGWEMMAVIGQDENMKLLEKSRESTKQNKK</sequence>